<sequence>MTSRKTSLSFLTGLGVAPEEAVLAAAEAGYDYLGFRLLPAVPGGLAYALMDEPARVKSLISLMNDKGVEVFDIEMIRIGPDFDPEPYLPFLDCSAQLGARAILVAGDDADEVRLTHSFVKLCEAARPFGLSMDLEFMPQSELRDLAAATRVLTAADQPNQGVIIDTLHVSRARTTIEEIATVPRQWLHYAQICDAPAKIPESREELNFAARHERFLPGEGELDLIGMFDALPADIPVAVEIPNDRQSKGLSVAEWAKRTLRASNDILAKVTGEVVA</sequence>
<dbReference type="InterPro" id="IPR013022">
    <property type="entry name" value="Xyl_isomerase-like_TIM-brl"/>
</dbReference>
<gene>
    <name evidence="2" type="ORF">HKX02_11135</name>
</gene>
<evidence type="ECO:0000313" key="2">
    <source>
        <dbReference type="EMBL" id="NNU60811.1"/>
    </source>
</evidence>
<evidence type="ECO:0000313" key="3">
    <source>
        <dbReference type="Proteomes" id="UP000574931"/>
    </source>
</evidence>
<dbReference type="Pfam" id="PF01261">
    <property type="entry name" value="AP_endonuc_2"/>
    <property type="match status" value="1"/>
</dbReference>
<dbReference type="InterPro" id="IPR036237">
    <property type="entry name" value="Xyl_isomerase-like_sf"/>
</dbReference>
<dbReference type="PANTHER" id="PTHR12110:SF48">
    <property type="entry name" value="BLL3656 PROTEIN"/>
    <property type="match status" value="1"/>
</dbReference>
<reference evidence="2 3" key="1">
    <citation type="submission" date="2020-05" db="EMBL/GenBank/DDBJ databases">
        <title>Draft Genome Sequence of Ochrobactrum soli Isolated from Stable Fly Gut.</title>
        <authorList>
            <person name="Pileggi M.T."/>
            <person name="Vazhakkala L.J."/>
            <person name="Wong C.N."/>
        </authorList>
    </citation>
    <scope>NUCLEOTIDE SEQUENCE [LARGE SCALE GENOMIC DNA]</scope>
    <source>
        <strain evidence="2 3">MTP-C0764</strain>
    </source>
</reference>
<accession>A0A849KGZ1</accession>
<dbReference type="EMBL" id="JABFCY010000006">
    <property type="protein sequence ID" value="NNU60811.1"/>
    <property type="molecule type" value="Genomic_DNA"/>
</dbReference>
<keyword evidence="3" id="KW-1185">Reference proteome</keyword>
<dbReference type="Gene3D" id="3.20.20.150">
    <property type="entry name" value="Divalent-metal-dependent TIM barrel enzymes"/>
    <property type="match status" value="1"/>
</dbReference>
<dbReference type="PANTHER" id="PTHR12110">
    <property type="entry name" value="HYDROXYPYRUVATE ISOMERASE"/>
    <property type="match status" value="1"/>
</dbReference>
<name>A0A849KGZ1_9HYPH</name>
<protein>
    <submittedName>
        <fullName evidence="2">TIM barrel protein</fullName>
    </submittedName>
</protein>
<dbReference type="RefSeq" id="WP_121539034.1">
    <property type="nucleotide sequence ID" value="NZ_JABFCY010000006.1"/>
</dbReference>
<organism evidence="2 3">
    <name type="scientific">Ochrobactrum soli</name>
    <dbReference type="NCBI Taxonomy" id="2448455"/>
    <lineage>
        <taxon>Bacteria</taxon>
        <taxon>Pseudomonadati</taxon>
        <taxon>Pseudomonadota</taxon>
        <taxon>Alphaproteobacteria</taxon>
        <taxon>Hyphomicrobiales</taxon>
        <taxon>Brucellaceae</taxon>
        <taxon>Brucella/Ochrobactrum group</taxon>
        <taxon>Ochrobactrum</taxon>
    </lineage>
</organism>
<dbReference type="InterPro" id="IPR050312">
    <property type="entry name" value="IolE/XylAMocC-like"/>
</dbReference>
<evidence type="ECO:0000259" key="1">
    <source>
        <dbReference type="Pfam" id="PF01261"/>
    </source>
</evidence>
<dbReference type="SUPFAM" id="SSF51658">
    <property type="entry name" value="Xylose isomerase-like"/>
    <property type="match status" value="1"/>
</dbReference>
<dbReference type="Proteomes" id="UP000574931">
    <property type="component" value="Unassembled WGS sequence"/>
</dbReference>
<dbReference type="AlphaFoldDB" id="A0A849KGZ1"/>
<feature type="domain" description="Xylose isomerase-like TIM barrel" evidence="1">
    <location>
        <begin position="24"/>
        <end position="254"/>
    </location>
</feature>
<proteinExistence type="predicted"/>
<comment type="caution">
    <text evidence="2">The sequence shown here is derived from an EMBL/GenBank/DDBJ whole genome shotgun (WGS) entry which is preliminary data.</text>
</comment>